<proteinExistence type="predicted"/>
<dbReference type="GO" id="GO:0003677">
    <property type="term" value="F:DNA binding"/>
    <property type="evidence" value="ECO:0007669"/>
    <property type="project" value="InterPro"/>
</dbReference>
<dbReference type="InterPro" id="IPR010982">
    <property type="entry name" value="Lambda_DNA-bd_dom_sf"/>
</dbReference>
<dbReference type="EMBL" id="LR796261">
    <property type="protein sequence ID" value="CAB4132269.1"/>
    <property type="molecule type" value="Genomic_DNA"/>
</dbReference>
<dbReference type="SUPFAM" id="SSF47413">
    <property type="entry name" value="lambda repressor-like DNA-binding domains"/>
    <property type="match status" value="1"/>
</dbReference>
<organism evidence="1">
    <name type="scientific">uncultured Caudovirales phage</name>
    <dbReference type="NCBI Taxonomy" id="2100421"/>
    <lineage>
        <taxon>Viruses</taxon>
        <taxon>Duplodnaviria</taxon>
        <taxon>Heunggongvirae</taxon>
        <taxon>Uroviricota</taxon>
        <taxon>Caudoviricetes</taxon>
        <taxon>Peduoviridae</taxon>
        <taxon>Maltschvirus</taxon>
        <taxon>Maltschvirus maltsch</taxon>
    </lineage>
</organism>
<protein>
    <submittedName>
        <fullName evidence="1">Uncharacterized protein</fullName>
    </submittedName>
</protein>
<accession>A0A6J5LKX1</accession>
<reference evidence="1" key="1">
    <citation type="submission" date="2020-04" db="EMBL/GenBank/DDBJ databases">
        <authorList>
            <person name="Chiriac C."/>
            <person name="Salcher M."/>
            <person name="Ghai R."/>
            <person name="Kavagutti S V."/>
        </authorList>
    </citation>
    <scope>NUCLEOTIDE SEQUENCE</scope>
</reference>
<dbReference type="Gene3D" id="1.10.260.40">
    <property type="entry name" value="lambda repressor-like DNA-binding domains"/>
    <property type="match status" value="1"/>
</dbReference>
<gene>
    <name evidence="1" type="ORF">UFOVP259_9</name>
</gene>
<sequence>MLSMNTQTAITLAGSRAKLARLLGVSRAAVTQYKAVLPPKRINRLREAHPEWFAELPTPPAEIEIQSADLTPV</sequence>
<evidence type="ECO:0000313" key="1">
    <source>
        <dbReference type="EMBL" id="CAB4132269.1"/>
    </source>
</evidence>
<name>A0A6J5LKX1_9CAUD</name>